<evidence type="ECO:0000313" key="2">
    <source>
        <dbReference type="Proteomes" id="UP000799428"/>
    </source>
</evidence>
<evidence type="ECO:0008006" key="3">
    <source>
        <dbReference type="Google" id="ProtNLM"/>
    </source>
</evidence>
<gene>
    <name evidence="1" type="ORF">K504DRAFT_451851</name>
</gene>
<protein>
    <recommendedName>
        <fullName evidence="3">Arrestin-like N-terminal domain-containing protein</fullName>
    </recommendedName>
</protein>
<name>A0A6G1JSY2_9PLEO</name>
<dbReference type="Proteomes" id="UP000799428">
    <property type="component" value="Unassembled WGS sequence"/>
</dbReference>
<proteinExistence type="predicted"/>
<organism evidence="1 2">
    <name type="scientific">Pleomassaria siparia CBS 279.74</name>
    <dbReference type="NCBI Taxonomy" id="1314801"/>
    <lineage>
        <taxon>Eukaryota</taxon>
        <taxon>Fungi</taxon>
        <taxon>Dikarya</taxon>
        <taxon>Ascomycota</taxon>
        <taxon>Pezizomycotina</taxon>
        <taxon>Dothideomycetes</taxon>
        <taxon>Pleosporomycetidae</taxon>
        <taxon>Pleosporales</taxon>
        <taxon>Pleomassariaceae</taxon>
        <taxon>Pleomassaria</taxon>
    </lineage>
</organism>
<dbReference type="OrthoDB" id="3787976at2759"/>
<dbReference type="EMBL" id="MU005788">
    <property type="protein sequence ID" value="KAF2703355.1"/>
    <property type="molecule type" value="Genomic_DNA"/>
</dbReference>
<dbReference type="AlphaFoldDB" id="A0A6G1JSY2"/>
<reference evidence="1" key="1">
    <citation type="journal article" date="2020" name="Stud. Mycol.">
        <title>101 Dothideomycetes genomes: a test case for predicting lifestyles and emergence of pathogens.</title>
        <authorList>
            <person name="Haridas S."/>
            <person name="Albert R."/>
            <person name="Binder M."/>
            <person name="Bloem J."/>
            <person name="Labutti K."/>
            <person name="Salamov A."/>
            <person name="Andreopoulos B."/>
            <person name="Baker S."/>
            <person name="Barry K."/>
            <person name="Bills G."/>
            <person name="Bluhm B."/>
            <person name="Cannon C."/>
            <person name="Castanera R."/>
            <person name="Culley D."/>
            <person name="Daum C."/>
            <person name="Ezra D."/>
            <person name="Gonzalez J."/>
            <person name="Henrissat B."/>
            <person name="Kuo A."/>
            <person name="Liang C."/>
            <person name="Lipzen A."/>
            <person name="Lutzoni F."/>
            <person name="Magnuson J."/>
            <person name="Mondo S."/>
            <person name="Nolan M."/>
            <person name="Ohm R."/>
            <person name="Pangilinan J."/>
            <person name="Park H.-J."/>
            <person name="Ramirez L."/>
            <person name="Alfaro M."/>
            <person name="Sun H."/>
            <person name="Tritt A."/>
            <person name="Yoshinaga Y."/>
            <person name="Zwiers L.-H."/>
            <person name="Turgeon B."/>
            <person name="Goodwin S."/>
            <person name="Spatafora J."/>
            <person name="Crous P."/>
            <person name="Grigoriev I."/>
        </authorList>
    </citation>
    <scope>NUCLEOTIDE SEQUENCE</scope>
    <source>
        <strain evidence="1">CBS 279.74</strain>
    </source>
</reference>
<sequence>MPCAWVLDTRVVSIHLPEDRTCKNIAKDGKCHCHVRTGGDTLEGEISFQLALNIESTIDVCFEGLSRTWLPNENDYNEPFKNENHFLQQVESIKVPPHSEDASRAWPETRTVSFKFKIPKTLPVAASVPDLDPRPQELHPSVAVGHVHRDGTDSYMQPLIMYRLVASIRTKGMEPERPRVGIVRKIKIMPTTHRPPPVYLSTFEQEYSLEATSKLRKHFYGHSEGLLEFAAEEPEPIDISSHDPRSSTRIVLRASFRPDKAVSRGTIEPYNWTFSVRTRLQRRVFYATEPLTREPTLKIFRTSSYIGLRTEILQTEEREYTELTWRNDHTSSNGTIVMRDENECPWLVTIPVVLTSNHNLIPSFSSATAALRYSVILDIRSSRPWSSHATLELPLQVFSRSRASSEHRPSSGDDFHSHISHMTDEECEENVIEELMTRPPEYRRWAF</sequence>
<keyword evidence="2" id="KW-1185">Reference proteome</keyword>
<accession>A0A6G1JSY2</accession>
<evidence type="ECO:0000313" key="1">
    <source>
        <dbReference type="EMBL" id="KAF2703355.1"/>
    </source>
</evidence>